<reference evidence="1" key="1">
    <citation type="submission" date="2020-05" db="EMBL/GenBank/DDBJ databases">
        <authorList>
            <person name="Chiriac C."/>
            <person name="Salcher M."/>
            <person name="Ghai R."/>
            <person name="Kavagutti S V."/>
        </authorList>
    </citation>
    <scope>NUCLEOTIDE SEQUENCE</scope>
</reference>
<sequence>MATQRKQTKHAVNKLELPPLVAERITCPLTKWQGEIGRCHWCNEIITGKRRTTWCSDKCGRTWQREHIWRFARSSAKRRAKYHCIRVGCTAARRDCEVNHIEPRDGKGYGPGCHHHLQPDATGRGGLEVLCHAHHAEITAAQATARATARANARLEAQATTETTI</sequence>
<proteinExistence type="predicted"/>
<accession>A0A6J6WUD3</accession>
<organism evidence="1">
    <name type="scientific">freshwater metagenome</name>
    <dbReference type="NCBI Taxonomy" id="449393"/>
    <lineage>
        <taxon>unclassified sequences</taxon>
        <taxon>metagenomes</taxon>
        <taxon>ecological metagenomes</taxon>
    </lineage>
</organism>
<protein>
    <submittedName>
        <fullName evidence="1">Unannotated protein</fullName>
    </submittedName>
</protein>
<gene>
    <name evidence="1" type="ORF">UFOPK2975_00412</name>
</gene>
<dbReference type="AlphaFoldDB" id="A0A6J6WUD3"/>
<evidence type="ECO:0000313" key="1">
    <source>
        <dbReference type="EMBL" id="CAB4788881.1"/>
    </source>
</evidence>
<name>A0A6J6WUD3_9ZZZZ</name>
<dbReference type="EMBL" id="CAFAAG010000018">
    <property type="protein sequence ID" value="CAB4788881.1"/>
    <property type="molecule type" value="Genomic_DNA"/>
</dbReference>